<dbReference type="AlphaFoldDB" id="A0A7V8SZY4"/>
<dbReference type="Proteomes" id="UP000567293">
    <property type="component" value="Unassembled WGS sequence"/>
</dbReference>
<dbReference type="SUPFAM" id="SSF48557">
    <property type="entry name" value="L-aspartase-like"/>
    <property type="match status" value="1"/>
</dbReference>
<gene>
    <name evidence="2" type="primary">fumC</name>
    <name evidence="2" type="ORF">HRJ53_26980</name>
</gene>
<protein>
    <submittedName>
        <fullName evidence="2">Class II fumarate hydratase</fullName>
        <ecNumber evidence="2">4.2.1.2</ecNumber>
    </submittedName>
</protein>
<dbReference type="FunFam" id="1.10.40.30:FF:000002">
    <property type="entry name" value="Fumarate hydratase class II"/>
    <property type="match status" value="1"/>
</dbReference>
<dbReference type="PANTHER" id="PTHR11444:SF1">
    <property type="entry name" value="FUMARATE HYDRATASE, MITOCHONDRIAL"/>
    <property type="match status" value="1"/>
</dbReference>
<dbReference type="GO" id="GO:0006099">
    <property type="term" value="P:tricarboxylic acid cycle"/>
    <property type="evidence" value="ECO:0007669"/>
    <property type="project" value="InterPro"/>
</dbReference>
<dbReference type="EMBL" id="JACDQQ010002610">
    <property type="protein sequence ID" value="MBA0088649.1"/>
    <property type="molecule type" value="Genomic_DNA"/>
</dbReference>
<feature type="domain" description="Fumarase C C-terminal" evidence="1">
    <location>
        <begin position="70"/>
        <end position="123"/>
    </location>
</feature>
<dbReference type="Pfam" id="PF10415">
    <property type="entry name" value="FumaraseC_C"/>
    <property type="match status" value="1"/>
</dbReference>
<dbReference type="InterPro" id="IPR008948">
    <property type="entry name" value="L-Aspartase-like"/>
</dbReference>
<reference evidence="2" key="1">
    <citation type="submission" date="2020-06" db="EMBL/GenBank/DDBJ databases">
        <title>Legume-microbial interactions unlock mineral nutrients during tropical forest succession.</title>
        <authorList>
            <person name="Epihov D.Z."/>
        </authorList>
    </citation>
    <scope>NUCLEOTIDE SEQUENCE [LARGE SCALE GENOMIC DNA]</scope>
    <source>
        <strain evidence="2">Pan2503</strain>
    </source>
</reference>
<evidence type="ECO:0000259" key="1">
    <source>
        <dbReference type="Pfam" id="PF10415"/>
    </source>
</evidence>
<feature type="non-terminal residue" evidence="2">
    <location>
        <position position="1"/>
    </location>
</feature>
<comment type="caution">
    <text evidence="2">The sequence shown here is derived from an EMBL/GenBank/DDBJ whole genome shotgun (WGS) entry which is preliminary data.</text>
</comment>
<keyword evidence="2" id="KW-0456">Lyase</keyword>
<dbReference type="Gene3D" id="1.10.40.30">
    <property type="entry name" value="Fumarase/aspartase (C-terminal domain)"/>
    <property type="match status" value="1"/>
</dbReference>
<evidence type="ECO:0000313" key="3">
    <source>
        <dbReference type="Proteomes" id="UP000567293"/>
    </source>
</evidence>
<evidence type="ECO:0000313" key="2">
    <source>
        <dbReference type="EMBL" id="MBA0088649.1"/>
    </source>
</evidence>
<dbReference type="InterPro" id="IPR005677">
    <property type="entry name" value="Fum_hydII"/>
</dbReference>
<dbReference type="InterPro" id="IPR018951">
    <property type="entry name" value="Fumarase_C_C"/>
</dbReference>
<dbReference type="GO" id="GO:0004333">
    <property type="term" value="F:fumarate hydratase activity"/>
    <property type="evidence" value="ECO:0007669"/>
    <property type="project" value="UniProtKB-EC"/>
</dbReference>
<keyword evidence="3" id="KW-1185">Reference proteome</keyword>
<dbReference type="GO" id="GO:0006106">
    <property type="term" value="P:fumarate metabolic process"/>
    <property type="evidence" value="ECO:0007669"/>
    <property type="project" value="InterPro"/>
</dbReference>
<dbReference type="EC" id="4.2.1.2" evidence="2"/>
<dbReference type="Gene3D" id="1.20.200.10">
    <property type="entry name" value="Fumarase/aspartase (Central domain)"/>
    <property type="match status" value="1"/>
</dbReference>
<name>A0A7V8SZY4_9BACT</name>
<proteinExistence type="predicted"/>
<dbReference type="GO" id="GO:0006108">
    <property type="term" value="P:malate metabolic process"/>
    <property type="evidence" value="ECO:0007669"/>
    <property type="project" value="TreeGrafter"/>
</dbReference>
<sequence>QVMGNDAAIGFAGSQGNFELNVFKPVMIFNYLHSVELLADACRSFVEHCVRGIQANRETIERYVHNSLMLVTALAPKIGYDNAAKVAKTAHKEHISLRDAALKLGFVTAAEFEALVKPEDMTHP</sequence>
<organism evidence="2 3">
    <name type="scientific">Candidatus Acidiferrum panamense</name>
    <dbReference type="NCBI Taxonomy" id="2741543"/>
    <lineage>
        <taxon>Bacteria</taxon>
        <taxon>Pseudomonadati</taxon>
        <taxon>Acidobacteriota</taxon>
        <taxon>Terriglobia</taxon>
        <taxon>Candidatus Acidiferrales</taxon>
        <taxon>Candidatus Acidiferrum</taxon>
    </lineage>
</organism>
<accession>A0A7V8SZY4</accession>
<dbReference type="PANTHER" id="PTHR11444">
    <property type="entry name" value="ASPARTATEAMMONIA/ARGININOSUCCINATE/ADENYLOSUCCINATE LYASE"/>
    <property type="match status" value="1"/>
</dbReference>